<accession>A0A2H0W735</accession>
<dbReference type="EMBL" id="PEZW01000009">
    <property type="protein sequence ID" value="PIS07891.1"/>
    <property type="molecule type" value="Genomic_DNA"/>
</dbReference>
<dbReference type="InterPro" id="IPR048846">
    <property type="entry name" value="PaaX-like_central"/>
</dbReference>
<comment type="caution">
    <text evidence="2">The sequence shown here is derived from an EMBL/GenBank/DDBJ whole genome shotgun (WGS) entry which is preliminary data.</text>
</comment>
<organism evidence="2 3">
    <name type="scientific">Candidatus Berkelbacteria bacterium CG10_big_fil_rev_8_21_14_0_10_43_13</name>
    <dbReference type="NCBI Taxonomy" id="1974514"/>
    <lineage>
        <taxon>Bacteria</taxon>
        <taxon>Candidatus Berkelbacteria</taxon>
    </lineage>
</organism>
<evidence type="ECO:0000313" key="3">
    <source>
        <dbReference type="Proteomes" id="UP000231382"/>
    </source>
</evidence>
<dbReference type="Pfam" id="PF20803">
    <property type="entry name" value="PaaX_M"/>
    <property type="match status" value="1"/>
</dbReference>
<dbReference type="AlphaFoldDB" id="A0A2H0W735"/>
<evidence type="ECO:0000313" key="2">
    <source>
        <dbReference type="EMBL" id="PIS07891.1"/>
    </source>
</evidence>
<gene>
    <name evidence="2" type="ORF">COT78_01510</name>
</gene>
<name>A0A2H0W735_9BACT</name>
<feature type="domain" description="Transcriptional repressor PaaX-like central Cas2-like" evidence="1">
    <location>
        <begin position="95"/>
        <end position="166"/>
    </location>
</feature>
<protein>
    <recommendedName>
        <fullName evidence="1">Transcriptional repressor PaaX-like central Cas2-like domain-containing protein</fullName>
    </recommendedName>
</protein>
<dbReference type="SUPFAM" id="SSF143430">
    <property type="entry name" value="TTP0101/SSO1404-like"/>
    <property type="match status" value="1"/>
</dbReference>
<dbReference type="Gene3D" id="3.30.70.2650">
    <property type="match status" value="1"/>
</dbReference>
<reference evidence="3" key="1">
    <citation type="submission" date="2017-09" db="EMBL/GenBank/DDBJ databases">
        <title>Depth-based differentiation of microbial function through sediment-hosted aquifers and enrichment of novel symbionts in the deep terrestrial subsurface.</title>
        <authorList>
            <person name="Probst A.J."/>
            <person name="Ladd B."/>
            <person name="Jarett J.K."/>
            <person name="Geller-Mcgrath D.E."/>
            <person name="Sieber C.M.K."/>
            <person name="Emerson J.B."/>
            <person name="Anantharaman K."/>
            <person name="Thomas B.C."/>
            <person name="Malmstrom R."/>
            <person name="Stieglmeier M."/>
            <person name="Klingl A."/>
            <person name="Woyke T."/>
            <person name="Ryan C.M."/>
            <person name="Banfield J.F."/>
        </authorList>
    </citation>
    <scope>NUCLEOTIDE SEQUENCE [LARGE SCALE GENOMIC DNA]</scope>
</reference>
<proteinExistence type="predicted"/>
<dbReference type="Proteomes" id="UP000231382">
    <property type="component" value="Unassembled WGS sequence"/>
</dbReference>
<evidence type="ECO:0000259" key="1">
    <source>
        <dbReference type="Pfam" id="PF20803"/>
    </source>
</evidence>
<sequence length="179" mass="21254">MDKKKIVNTTVEILDFFLNIPEAIIYGFDRKEFYRNLHGYYREQELTVKNISKFLYGFKKFGYVEISRTNGRESIQFTNKARLAIVDRLSERAVIDGKYYLVSFDIPERLRTKRDNFRRVIKRLGFKQIQKSLWVSNKNLGEMVRLAAEEYGVEDYIVHAIVESIDIKSTLENMFVDKK</sequence>